<dbReference type="AlphaFoldDB" id="A0A194XRM4"/>
<dbReference type="PROSITE" id="PS50970">
    <property type="entry name" value="HCY"/>
    <property type="match status" value="1"/>
</dbReference>
<protein>
    <submittedName>
        <fullName evidence="5">Homocysteine S-methyltransferase</fullName>
    </submittedName>
</protein>
<dbReference type="InParanoid" id="A0A194XRM4"/>
<keyword evidence="6" id="KW-1185">Reference proteome</keyword>
<organism evidence="5 6">
    <name type="scientific">Mollisia scopiformis</name>
    <name type="common">Conifer needle endophyte fungus</name>
    <name type="synonym">Phialocephala scopiformis</name>
    <dbReference type="NCBI Taxonomy" id="149040"/>
    <lineage>
        <taxon>Eukaryota</taxon>
        <taxon>Fungi</taxon>
        <taxon>Dikarya</taxon>
        <taxon>Ascomycota</taxon>
        <taxon>Pezizomycotina</taxon>
        <taxon>Leotiomycetes</taxon>
        <taxon>Helotiales</taxon>
        <taxon>Mollisiaceae</taxon>
        <taxon>Mollisia</taxon>
    </lineage>
</organism>
<keyword evidence="3" id="KW-0479">Metal-binding</keyword>
<dbReference type="InterPro" id="IPR036589">
    <property type="entry name" value="HCY_dom_sf"/>
</dbReference>
<dbReference type="KEGG" id="psco:LY89DRAFT_607637"/>
<dbReference type="OrthoDB" id="261426at2759"/>
<evidence type="ECO:0000256" key="2">
    <source>
        <dbReference type="ARBA" id="ARBA00022679"/>
    </source>
</evidence>
<dbReference type="Proteomes" id="UP000070700">
    <property type="component" value="Unassembled WGS sequence"/>
</dbReference>
<feature type="binding site" evidence="3">
    <location>
        <position position="336"/>
    </location>
    <ligand>
        <name>Zn(2+)</name>
        <dbReference type="ChEBI" id="CHEBI:29105"/>
    </ligand>
</feature>
<evidence type="ECO:0000256" key="1">
    <source>
        <dbReference type="ARBA" id="ARBA00022603"/>
    </source>
</evidence>
<name>A0A194XRM4_MOLSC</name>
<dbReference type="GeneID" id="28820194"/>
<sequence>MSPQKCPIILLDGGLGTLLTSPPHLQTFNHSTPLWSSHLLLSSPSTLLSAQSSFATSGADVLLTATYQVSFEGFANTAPGYAAKDAERYMRSAVGIARQALSEGRGKGMGKLALSLGAYGATMVPSSEYSGVYDSSHSSITQLRDWHFKRLEVFLPLKEEEEERRECWRNVDLLAFETVPRIDEVFAVREAVFMSMGRAEERPFWISCVFPGEENRLPDGSSLREVVRAMLGRREGASRPMGVGLNCTKVGKVDGLVREFEDALKDLGEDGRGVSLVIYPDGTRVGERYNTVTQRWEVDEEARKGGQEKEWDEEVFGIVIRARERGVWESIYVGGCCRVGPEEIGKLRKRVDKVIN</sequence>
<gene>
    <name evidence="5" type="ORF">LY89DRAFT_607637</name>
</gene>
<dbReference type="GO" id="GO:0008168">
    <property type="term" value="F:methyltransferase activity"/>
    <property type="evidence" value="ECO:0007669"/>
    <property type="project" value="UniProtKB-UniRule"/>
</dbReference>
<keyword evidence="2 3" id="KW-0808">Transferase</keyword>
<accession>A0A194XRM4</accession>
<reference evidence="5 6" key="1">
    <citation type="submission" date="2015-10" db="EMBL/GenBank/DDBJ databases">
        <title>Full genome of DAOMC 229536 Phialocephala scopiformis, a fungal endophyte of spruce producing the potent anti-insectan compound rugulosin.</title>
        <authorList>
            <consortium name="DOE Joint Genome Institute"/>
            <person name="Walker A.K."/>
            <person name="Frasz S.L."/>
            <person name="Seifert K.A."/>
            <person name="Miller J.D."/>
            <person name="Mondo S.J."/>
            <person name="Labutti K."/>
            <person name="Lipzen A."/>
            <person name="Dockter R."/>
            <person name="Kennedy M."/>
            <person name="Grigoriev I.V."/>
            <person name="Spatafora J.W."/>
        </authorList>
    </citation>
    <scope>NUCLEOTIDE SEQUENCE [LARGE SCALE GENOMIC DNA]</scope>
    <source>
        <strain evidence="5 6">CBS 120377</strain>
    </source>
</reference>
<dbReference type="SUPFAM" id="SSF82282">
    <property type="entry name" value="Homocysteine S-methyltransferase"/>
    <property type="match status" value="1"/>
</dbReference>
<evidence type="ECO:0000256" key="3">
    <source>
        <dbReference type="PROSITE-ProRule" id="PRU00333"/>
    </source>
</evidence>
<feature type="binding site" evidence="3">
    <location>
        <position position="247"/>
    </location>
    <ligand>
        <name>Zn(2+)</name>
        <dbReference type="ChEBI" id="CHEBI:29105"/>
    </ligand>
</feature>
<feature type="domain" description="Hcy-binding" evidence="4">
    <location>
        <begin position="1"/>
        <end position="351"/>
    </location>
</feature>
<proteinExistence type="predicted"/>
<dbReference type="EMBL" id="KQ947406">
    <property type="protein sequence ID" value="KUJ22801.1"/>
    <property type="molecule type" value="Genomic_DNA"/>
</dbReference>
<dbReference type="Pfam" id="PF02574">
    <property type="entry name" value="S-methyl_trans"/>
    <property type="match status" value="1"/>
</dbReference>
<dbReference type="Gene3D" id="3.20.20.330">
    <property type="entry name" value="Homocysteine-binding-like domain"/>
    <property type="match status" value="1"/>
</dbReference>
<evidence type="ECO:0000313" key="5">
    <source>
        <dbReference type="EMBL" id="KUJ22801.1"/>
    </source>
</evidence>
<dbReference type="GO" id="GO:0032259">
    <property type="term" value="P:methylation"/>
    <property type="evidence" value="ECO:0007669"/>
    <property type="project" value="UniProtKB-KW"/>
</dbReference>
<dbReference type="PANTHER" id="PTHR11103:SF10">
    <property type="entry name" value="HOMOCYSTEINE S-METHYLTRANSFERASE 1-RELATED"/>
    <property type="match status" value="1"/>
</dbReference>
<keyword evidence="1 3" id="KW-0489">Methyltransferase</keyword>
<dbReference type="InterPro" id="IPR003726">
    <property type="entry name" value="HCY_dom"/>
</dbReference>
<dbReference type="STRING" id="149040.A0A194XRM4"/>
<feature type="binding site" evidence="3">
    <location>
        <position position="337"/>
    </location>
    <ligand>
        <name>Zn(2+)</name>
        <dbReference type="ChEBI" id="CHEBI:29105"/>
    </ligand>
</feature>
<evidence type="ECO:0000313" key="6">
    <source>
        <dbReference type="Proteomes" id="UP000070700"/>
    </source>
</evidence>
<dbReference type="FunCoup" id="A0A194XRM4">
    <property type="interactions" value="234"/>
</dbReference>
<dbReference type="RefSeq" id="XP_018077156.1">
    <property type="nucleotide sequence ID" value="XM_018210468.1"/>
</dbReference>
<keyword evidence="3" id="KW-0862">Zinc</keyword>
<dbReference type="GO" id="GO:0046872">
    <property type="term" value="F:metal ion binding"/>
    <property type="evidence" value="ECO:0007669"/>
    <property type="project" value="UniProtKB-KW"/>
</dbReference>
<comment type="cofactor">
    <cofactor evidence="3">
        <name>Zn(2+)</name>
        <dbReference type="ChEBI" id="CHEBI:29105"/>
    </cofactor>
</comment>
<dbReference type="PANTHER" id="PTHR11103">
    <property type="entry name" value="SLR1189 PROTEIN"/>
    <property type="match status" value="1"/>
</dbReference>
<evidence type="ECO:0000259" key="4">
    <source>
        <dbReference type="PROSITE" id="PS50970"/>
    </source>
</evidence>